<evidence type="ECO:0000256" key="5">
    <source>
        <dbReference type="SAM" id="Phobius"/>
    </source>
</evidence>
<dbReference type="SUPFAM" id="SSF103473">
    <property type="entry name" value="MFS general substrate transporter"/>
    <property type="match status" value="1"/>
</dbReference>
<dbReference type="InterPro" id="IPR036259">
    <property type="entry name" value="MFS_trans_sf"/>
</dbReference>
<feature type="transmembrane region" description="Helical" evidence="5">
    <location>
        <begin position="180"/>
        <end position="203"/>
    </location>
</feature>
<accession>A0ABQ1UYS6</accession>
<feature type="transmembrane region" description="Helical" evidence="5">
    <location>
        <begin position="273"/>
        <end position="294"/>
    </location>
</feature>
<keyword evidence="3 5" id="KW-1133">Transmembrane helix</keyword>
<gene>
    <name evidence="7" type="ORF">GCM10007298_25430</name>
</gene>
<organism evidence="7 8">
    <name type="scientific">Williamsia phyllosphaerae</name>
    <dbReference type="NCBI Taxonomy" id="885042"/>
    <lineage>
        <taxon>Bacteria</taxon>
        <taxon>Bacillati</taxon>
        <taxon>Actinomycetota</taxon>
        <taxon>Actinomycetes</taxon>
        <taxon>Mycobacteriales</taxon>
        <taxon>Nocardiaceae</taxon>
        <taxon>Williamsia</taxon>
    </lineage>
</organism>
<keyword evidence="2 5" id="KW-0812">Transmembrane</keyword>
<dbReference type="Pfam" id="PF07690">
    <property type="entry name" value="MFS_1"/>
    <property type="match status" value="1"/>
</dbReference>
<evidence type="ECO:0000256" key="4">
    <source>
        <dbReference type="ARBA" id="ARBA00023136"/>
    </source>
</evidence>
<dbReference type="Proteomes" id="UP000632454">
    <property type="component" value="Unassembled WGS sequence"/>
</dbReference>
<sequence>MSRSTPAATGDTTSTDPVVSPWRAGVLAVAAVIALGVSLRLLFGSASSVISEIRDSYRLGSVEVALLTTGPVVCLGLGASVAPRLARRFSALPVAAGCMAVLALGSALRAIPGWPILLVGTVIGGLGIAVANVLGPVLIRLLFPHRIGAMTGLLTALICVSAGIASGITPPVTRAVGDSWRIALGLWAIPAAIAFVAVALLAGSHGRGLRRAREIAPAVPVPVAPAQIRPGAARMRWAITGFMGIQSLLAYATVAWLPTIYRDRGLSADEAGLIFAALSVASIVTALGVPVLATRMRSQRLLAIAVVATATVGLLGVLCTGTWGAWPSAIIIGFGQGGALSLALVLMNLRSATAAEATALSAAAQTVGYLLAATGPLAMGVLHSATDGWSVPLIALTATMVPLAICGVVAGHPGTIDIPAADRHGGSPRSHPPIHS</sequence>
<feature type="transmembrane region" description="Helical" evidence="5">
    <location>
        <begin position="237"/>
        <end position="261"/>
    </location>
</feature>
<feature type="transmembrane region" description="Helical" evidence="5">
    <location>
        <begin position="89"/>
        <end position="108"/>
    </location>
</feature>
<name>A0ABQ1UYS6_9NOCA</name>
<dbReference type="EMBL" id="BMCS01000001">
    <property type="protein sequence ID" value="GGF28551.1"/>
    <property type="molecule type" value="Genomic_DNA"/>
</dbReference>
<feature type="transmembrane region" description="Helical" evidence="5">
    <location>
        <begin position="301"/>
        <end position="323"/>
    </location>
</feature>
<dbReference type="PANTHER" id="PTHR23523">
    <property type="match status" value="1"/>
</dbReference>
<feature type="transmembrane region" description="Helical" evidence="5">
    <location>
        <begin position="64"/>
        <end position="82"/>
    </location>
</feature>
<evidence type="ECO:0000313" key="7">
    <source>
        <dbReference type="EMBL" id="GGF28551.1"/>
    </source>
</evidence>
<feature type="transmembrane region" description="Helical" evidence="5">
    <location>
        <begin position="359"/>
        <end position="383"/>
    </location>
</feature>
<feature type="transmembrane region" description="Helical" evidence="5">
    <location>
        <begin position="24"/>
        <end position="44"/>
    </location>
</feature>
<feature type="transmembrane region" description="Helical" evidence="5">
    <location>
        <begin position="114"/>
        <end position="135"/>
    </location>
</feature>
<evidence type="ECO:0000256" key="2">
    <source>
        <dbReference type="ARBA" id="ARBA00022692"/>
    </source>
</evidence>
<feature type="transmembrane region" description="Helical" evidence="5">
    <location>
        <begin position="329"/>
        <end position="347"/>
    </location>
</feature>
<proteinExistence type="predicted"/>
<dbReference type="Gene3D" id="1.20.1250.20">
    <property type="entry name" value="MFS general substrate transporter like domains"/>
    <property type="match status" value="2"/>
</dbReference>
<dbReference type="InterPro" id="IPR011701">
    <property type="entry name" value="MFS"/>
</dbReference>
<feature type="domain" description="Major facilitator superfamily (MFS) profile" evidence="6">
    <location>
        <begin position="233"/>
        <end position="436"/>
    </location>
</feature>
<protein>
    <submittedName>
        <fullName evidence="7">MFS transporter</fullName>
    </submittedName>
</protein>
<feature type="transmembrane region" description="Helical" evidence="5">
    <location>
        <begin position="147"/>
        <end position="168"/>
    </location>
</feature>
<feature type="transmembrane region" description="Helical" evidence="5">
    <location>
        <begin position="389"/>
        <end position="410"/>
    </location>
</feature>
<reference evidence="8" key="1">
    <citation type="journal article" date="2019" name="Int. J. Syst. Evol. Microbiol.">
        <title>The Global Catalogue of Microorganisms (GCM) 10K type strain sequencing project: providing services to taxonomists for standard genome sequencing and annotation.</title>
        <authorList>
            <consortium name="The Broad Institute Genomics Platform"/>
            <consortium name="The Broad Institute Genome Sequencing Center for Infectious Disease"/>
            <person name="Wu L."/>
            <person name="Ma J."/>
        </authorList>
    </citation>
    <scope>NUCLEOTIDE SEQUENCE [LARGE SCALE GENOMIC DNA]</scope>
    <source>
        <strain evidence="8">CCM 7855</strain>
    </source>
</reference>
<evidence type="ECO:0000259" key="6">
    <source>
        <dbReference type="PROSITE" id="PS50850"/>
    </source>
</evidence>
<evidence type="ECO:0000256" key="3">
    <source>
        <dbReference type="ARBA" id="ARBA00022989"/>
    </source>
</evidence>
<dbReference type="InterPro" id="IPR020846">
    <property type="entry name" value="MFS_dom"/>
</dbReference>
<dbReference type="RefSeq" id="WP_188490029.1">
    <property type="nucleotide sequence ID" value="NZ_BMCS01000001.1"/>
</dbReference>
<evidence type="ECO:0000313" key="8">
    <source>
        <dbReference type="Proteomes" id="UP000632454"/>
    </source>
</evidence>
<dbReference type="PROSITE" id="PS50850">
    <property type="entry name" value="MFS"/>
    <property type="match status" value="1"/>
</dbReference>
<comment type="subcellular location">
    <subcellularLocation>
        <location evidence="1">Cell membrane</location>
        <topology evidence="1">Multi-pass membrane protein</topology>
    </subcellularLocation>
</comment>
<comment type="caution">
    <text evidence="7">The sequence shown here is derived from an EMBL/GenBank/DDBJ whole genome shotgun (WGS) entry which is preliminary data.</text>
</comment>
<evidence type="ECO:0000256" key="1">
    <source>
        <dbReference type="ARBA" id="ARBA00004651"/>
    </source>
</evidence>
<keyword evidence="8" id="KW-1185">Reference proteome</keyword>
<dbReference type="PANTHER" id="PTHR23523:SF2">
    <property type="entry name" value="2-NITROIMIDAZOLE TRANSPORTER"/>
    <property type="match status" value="1"/>
</dbReference>
<keyword evidence="4 5" id="KW-0472">Membrane</keyword>
<dbReference type="InterPro" id="IPR052524">
    <property type="entry name" value="MFS_Cyanate_Porter"/>
</dbReference>